<feature type="compositionally biased region" description="Basic and acidic residues" evidence="5">
    <location>
        <begin position="452"/>
        <end position="469"/>
    </location>
</feature>
<keyword evidence="4" id="KW-0807">Transducer</keyword>
<dbReference type="RefSeq" id="WP_106163489.1">
    <property type="nucleotide sequence ID" value="NZ_PVUF01000005.1"/>
</dbReference>
<gene>
    <name evidence="10" type="ORF">CLV89_1052</name>
</gene>
<evidence type="ECO:0000256" key="1">
    <source>
        <dbReference type="ARBA" id="ARBA00004370"/>
    </source>
</evidence>
<feature type="chain" id="PRO_5015400748" evidence="7">
    <location>
        <begin position="21"/>
        <end position="703"/>
    </location>
</feature>
<evidence type="ECO:0000256" key="6">
    <source>
        <dbReference type="SAM" id="Phobius"/>
    </source>
</evidence>
<keyword evidence="6" id="KW-0812">Transmembrane</keyword>
<dbReference type="PANTHER" id="PTHR43531:SF11">
    <property type="entry name" value="METHYL-ACCEPTING CHEMOTAXIS PROTEIN 3"/>
    <property type="match status" value="1"/>
</dbReference>
<organism evidence="10 11">
    <name type="scientific">Tritonibacter scottomollicae</name>
    <name type="common">Epibacterium scottomollicae</name>
    <dbReference type="NCBI Taxonomy" id="483013"/>
    <lineage>
        <taxon>Bacteria</taxon>
        <taxon>Pseudomonadati</taxon>
        <taxon>Pseudomonadota</taxon>
        <taxon>Alphaproteobacteria</taxon>
        <taxon>Rhodobacterales</taxon>
        <taxon>Paracoccaceae</taxon>
        <taxon>Tritonibacter</taxon>
    </lineage>
</organism>
<dbReference type="GO" id="GO:0016020">
    <property type="term" value="C:membrane"/>
    <property type="evidence" value="ECO:0007669"/>
    <property type="project" value="UniProtKB-SubCell"/>
</dbReference>
<dbReference type="PROSITE" id="PS50885">
    <property type="entry name" value="HAMP"/>
    <property type="match status" value="2"/>
</dbReference>
<dbReference type="PROSITE" id="PS50111">
    <property type="entry name" value="CHEMOTAXIS_TRANSDUC_2"/>
    <property type="match status" value="1"/>
</dbReference>
<dbReference type="FunFam" id="1.10.287.950:FF:000001">
    <property type="entry name" value="Methyl-accepting chemotaxis sensory transducer"/>
    <property type="match status" value="1"/>
</dbReference>
<keyword evidence="2" id="KW-0145">Chemotaxis</keyword>
<feature type="signal peptide" evidence="7">
    <location>
        <begin position="1"/>
        <end position="20"/>
    </location>
</feature>
<protein>
    <submittedName>
        <fullName evidence="10">Methyl-accepting chemotaxis protein</fullName>
    </submittedName>
</protein>
<evidence type="ECO:0000259" key="8">
    <source>
        <dbReference type="PROSITE" id="PS50111"/>
    </source>
</evidence>
<dbReference type="SUPFAM" id="SSF58104">
    <property type="entry name" value="Methyl-accepting chemotaxis protein (MCP) signaling domain"/>
    <property type="match status" value="1"/>
</dbReference>
<dbReference type="InterPro" id="IPR051310">
    <property type="entry name" value="MCP_chemotaxis"/>
</dbReference>
<comment type="subcellular location">
    <subcellularLocation>
        <location evidence="1">Membrane</location>
    </subcellularLocation>
</comment>
<name>A0A2T1AGS2_TRISK</name>
<keyword evidence="7" id="KW-0732">Signal</keyword>
<comment type="caution">
    <text evidence="10">The sequence shown here is derived from an EMBL/GenBank/DDBJ whole genome shotgun (WGS) entry which is preliminary data.</text>
</comment>
<dbReference type="Gene3D" id="1.10.287.950">
    <property type="entry name" value="Methyl-accepting chemotaxis protein"/>
    <property type="match status" value="1"/>
</dbReference>
<dbReference type="Pfam" id="PF00015">
    <property type="entry name" value="MCPsignal"/>
    <property type="match status" value="1"/>
</dbReference>
<sequence length="703" mass="76288">MKLRLRLLMILVIAPLSAFAAYMLYDDVKGLDAIATEARSTTAQIGHGVALSQLIHNLQKERGYSAGFLSSKGSRFQAELTAQRDETNASIAAVGDRAQHLVETQPRTYEAFSERLAALEGTRNTVDTLGLPPVEMAKVYTALIEVTLDLSRPAIGEHTETTIVKLLEVKNLIAGAKESAGLERAMGASGLSAGFDFDIYEKYVSRHAVQIAYLREANLLLDAEDWYTGLSEMAPYQRIQSARETVASGMETGDFSLKPSEWFNISTSWIDLLRDEEIEMGQRAYDLSAQVAAKAERKYLLHLVAGIAVGLGVLVFSLIAFEGMIRRIKYLASVVNGFASGEYDVFIKDIEGKDELSRLAHAIYKFKQETMSMRRHALDLEAEQLARKEEQDFVVAELKDGLSRLSKGELTVSFDQSFPSEYESLRIDFNAASARLNDALSEIMQTSKRIHQSSDDIRSGSDDLSRRTEGQAATLEETAAALEQLTASVRSAADGARTAEETTSDAQIEATENGTVVKQAVAAMASIEQSSHQISQIIGVIDDIAFQTNLLALNAGVEAARAGEAGRGFAVVASEVRSLALRSAEAAKEIKTHIQESSSHVEAGVGLVNQSGTALESILSRVENISQLVKDIAESAQEQAIGLAEINTGVSHLDAATQENAAMVQQSNSTSHTLSTDASHLEEMIARFELRSSHTQSPMSEVA</sequence>
<dbReference type="Pfam" id="PF08376">
    <property type="entry name" value="NIT"/>
    <property type="match status" value="1"/>
</dbReference>
<dbReference type="PANTHER" id="PTHR43531">
    <property type="entry name" value="PROTEIN ICFG"/>
    <property type="match status" value="1"/>
</dbReference>
<feature type="domain" description="Methyl-accepting transducer" evidence="8">
    <location>
        <begin position="446"/>
        <end position="675"/>
    </location>
</feature>
<dbReference type="EMBL" id="PVUF01000005">
    <property type="protein sequence ID" value="PRZ47781.1"/>
    <property type="molecule type" value="Genomic_DNA"/>
</dbReference>
<evidence type="ECO:0000259" key="9">
    <source>
        <dbReference type="PROSITE" id="PS50885"/>
    </source>
</evidence>
<feature type="domain" description="HAMP" evidence="9">
    <location>
        <begin position="395"/>
        <end position="441"/>
    </location>
</feature>
<evidence type="ECO:0000256" key="5">
    <source>
        <dbReference type="SAM" id="MobiDB-lite"/>
    </source>
</evidence>
<dbReference type="InterPro" id="IPR003660">
    <property type="entry name" value="HAMP_dom"/>
</dbReference>
<dbReference type="SMART" id="SM00283">
    <property type="entry name" value="MA"/>
    <property type="match status" value="1"/>
</dbReference>
<evidence type="ECO:0000313" key="10">
    <source>
        <dbReference type="EMBL" id="PRZ47781.1"/>
    </source>
</evidence>
<dbReference type="GO" id="GO:0007165">
    <property type="term" value="P:signal transduction"/>
    <property type="evidence" value="ECO:0007669"/>
    <property type="project" value="UniProtKB-KW"/>
</dbReference>
<feature type="domain" description="HAMP" evidence="9">
    <location>
        <begin position="322"/>
        <end position="375"/>
    </location>
</feature>
<evidence type="ECO:0000256" key="3">
    <source>
        <dbReference type="ARBA" id="ARBA00029447"/>
    </source>
</evidence>
<keyword evidence="6" id="KW-0472">Membrane</keyword>
<proteinExistence type="inferred from homology"/>
<dbReference type="AlphaFoldDB" id="A0A2T1AGS2"/>
<evidence type="ECO:0000313" key="11">
    <source>
        <dbReference type="Proteomes" id="UP000237718"/>
    </source>
</evidence>
<keyword evidence="6" id="KW-1133">Transmembrane helix</keyword>
<dbReference type="InterPro" id="IPR013587">
    <property type="entry name" value="Nitrate/nitrite_sensing"/>
</dbReference>
<reference evidence="10 11" key="1">
    <citation type="submission" date="2018-03" db="EMBL/GenBank/DDBJ databases">
        <title>Genomic Encyclopedia of Archaeal and Bacterial Type Strains, Phase II (KMG-II): from individual species to whole genera.</title>
        <authorList>
            <person name="Goeker M."/>
        </authorList>
    </citation>
    <scope>NUCLEOTIDE SEQUENCE [LARGE SCALE GENOMIC DNA]</scope>
    <source>
        <strain evidence="10 11">DSM 25328</strain>
    </source>
</reference>
<feature type="transmembrane region" description="Helical" evidence="6">
    <location>
        <begin position="299"/>
        <end position="321"/>
    </location>
</feature>
<evidence type="ECO:0000256" key="4">
    <source>
        <dbReference type="PROSITE-ProRule" id="PRU00284"/>
    </source>
</evidence>
<dbReference type="Proteomes" id="UP000237718">
    <property type="component" value="Unassembled WGS sequence"/>
</dbReference>
<accession>A0A2T1AGS2</accession>
<evidence type="ECO:0000256" key="2">
    <source>
        <dbReference type="ARBA" id="ARBA00022500"/>
    </source>
</evidence>
<evidence type="ECO:0000256" key="7">
    <source>
        <dbReference type="SAM" id="SignalP"/>
    </source>
</evidence>
<dbReference type="Gene3D" id="6.10.340.10">
    <property type="match status" value="1"/>
</dbReference>
<dbReference type="InterPro" id="IPR004089">
    <property type="entry name" value="MCPsignal_dom"/>
</dbReference>
<dbReference type="GO" id="GO:0006935">
    <property type="term" value="P:chemotaxis"/>
    <property type="evidence" value="ECO:0007669"/>
    <property type="project" value="UniProtKB-KW"/>
</dbReference>
<feature type="region of interest" description="Disordered" evidence="5">
    <location>
        <begin position="447"/>
        <end position="470"/>
    </location>
</feature>
<dbReference type="CDD" id="cd11386">
    <property type="entry name" value="MCP_signal"/>
    <property type="match status" value="1"/>
</dbReference>
<comment type="similarity">
    <text evidence="3">Belongs to the methyl-accepting chemotaxis (MCP) protein family.</text>
</comment>
<dbReference type="OrthoDB" id="5349256at2"/>